<evidence type="ECO:0000313" key="1">
    <source>
        <dbReference type="EMBL" id="MCP1339397.1"/>
    </source>
</evidence>
<gene>
    <name evidence="1" type="ORF">NJR55_07290</name>
</gene>
<dbReference type="RefSeq" id="WP_253619169.1">
    <property type="nucleotide sequence ID" value="NZ_JAMZDE010000006.1"/>
</dbReference>
<proteinExistence type="predicted"/>
<evidence type="ECO:0000313" key="2">
    <source>
        <dbReference type="Proteomes" id="UP001139474"/>
    </source>
</evidence>
<protein>
    <submittedName>
        <fullName evidence="1">Uncharacterized protein</fullName>
    </submittedName>
</protein>
<reference evidence="1" key="1">
    <citation type="submission" date="2022-06" db="EMBL/GenBank/DDBJ databases">
        <title>Idiomarina rhizosphaerae M1R2S28.</title>
        <authorList>
            <person name="Sun J.-Q."/>
            <person name="Li L.-F."/>
        </authorList>
    </citation>
    <scope>NUCLEOTIDE SEQUENCE</scope>
    <source>
        <strain evidence="1">M1R2S28</strain>
    </source>
</reference>
<comment type="caution">
    <text evidence="1">The sequence shown here is derived from an EMBL/GenBank/DDBJ whole genome shotgun (WGS) entry which is preliminary data.</text>
</comment>
<dbReference type="Proteomes" id="UP001139474">
    <property type="component" value="Unassembled WGS sequence"/>
</dbReference>
<name>A0A9X2FUA3_9GAMM</name>
<accession>A0A9X2FUA3</accession>
<organism evidence="1 2">
    <name type="scientific">Idiomarina rhizosphaerae</name>
    <dbReference type="NCBI Taxonomy" id="2961572"/>
    <lineage>
        <taxon>Bacteria</taxon>
        <taxon>Pseudomonadati</taxon>
        <taxon>Pseudomonadota</taxon>
        <taxon>Gammaproteobacteria</taxon>
        <taxon>Alteromonadales</taxon>
        <taxon>Idiomarinaceae</taxon>
        <taxon>Idiomarina</taxon>
    </lineage>
</organism>
<sequence>MIPDRSLKLVKQFETLSKPLGQNVLRILEESCKPSDKRRCAGHDVTEERLKDLLKYIEQATSSFNSIHFLRFVETGFDLLKDKIEWARVEKELYEVEAVQVYTRRKGSILASLIHLAKTYFDDPSLSSPSRVRSSTSDLSIDISKLYIYSAETVVDCSDLFLNVLKKPNGYNKYKSGVHWISQALVNAKGDEALKRAFEKKKTVVDIIDDDTTFEMLKSKIPSDNHSRIIKFRSAHNPQLHGLESKSAKKSSHVLKAGNIKRGAVWIYELSPVWFIQCQEYVNEVHKTRGKTAALSAITRLTKLGSAIYDHKNKLPDLKDFKSEGVLAFYKNGHSLAKSVYQIKEKRVADTLGELIAVHNYVYGSDWKITSLLNLVVKFDNESSDDSENHIVLDPLLDKFPHLAQSIFDFAQYELNRIDGDKNSRNTVFSQVSILKNIFKNHLGTLRKAEVKPLQEHGVEGLAMNDCRLIKKIRFIIRDKYQTGEFTLQTARFSQSVLSLFCDHFNLPKVKSYSISKTKRKANEDKNKASDYYSLRDVASLAYSIEVGLLDNSLSSKDELFLRLGRVLLKTGWNLDPVLMLEIDDLLKLDAPIIGKTTNFVRLFKKRAGYKTQFYEFNIDEKGIEKEGLVFGKEVTNALSDLEYIRDKISARIRPSLKENSKLKYRLSLYRASNGRIYSPSFNNFNSQINQILRKYECSISFNVQRIRKGGLNYVYKSYAKKFKKYYEAGQHSLSVFLDVYLRDDGLESEETISSATSIMADYFTGRPLAEEIIIVTDIPPESKQTPSGRCVSTGNDEEAEAFMKLRRRLNRESGSDNSQCGDFNACLFCRHYRLVADAEHVWRLLSYQSYVVGEMERGISDYESSTDQSEYINLLNKRVEKILADVEEINSAAVRDGEYEFKTKGCHKDWAFFASFGSES</sequence>
<dbReference type="EMBL" id="JAMZDE010000006">
    <property type="protein sequence ID" value="MCP1339397.1"/>
    <property type="molecule type" value="Genomic_DNA"/>
</dbReference>
<dbReference type="AlphaFoldDB" id="A0A9X2FUA3"/>
<keyword evidence="2" id="KW-1185">Reference proteome</keyword>